<reference evidence="8 9" key="1">
    <citation type="submission" date="2020-05" db="EMBL/GenBank/DDBJ databases">
        <title>Draft genome of xy-202 and genomic insight in genome of the genus Peptostreptococcus.</title>
        <authorList>
            <person name="Zhang Z."/>
        </authorList>
    </citation>
    <scope>NUCLEOTIDE SEQUENCE [LARGE SCALE GENOMIC DNA]</scope>
    <source>
        <strain evidence="8 9">DSM 27025</strain>
    </source>
</reference>
<accession>A0ABR6TJW3</accession>
<evidence type="ECO:0000256" key="1">
    <source>
        <dbReference type="ARBA" id="ARBA00001936"/>
    </source>
</evidence>
<dbReference type="CDD" id="cd03426">
    <property type="entry name" value="NUDIX_CoAse_Nudt7"/>
    <property type="match status" value="1"/>
</dbReference>
<comment type="caution">
    <text evidence="8">The sequence shown here is derived from an EMBL/GenBank/DDBJ whole genome shotgun (WGS) entry which is preliminary data.</text>
</comment>
<comment type="cofactor">
    <cofactor evidence="1">
        <name>Mn(2+)</name>
        <dbReference type="ChEBI" id="CHEBI:29035"/>
    </cofactor>
</comment>
<keyword evidence="6" id="KW-0464">Manganese</keyword>
<evidence type="ECO:0000256" key="5">
    <source>
        <dbReference type="ARBA" id="ARBA00022842"/>
    </source>
</evidence>
<dbReference type="Proteomes" id="UP000713904">
    <property type="component" value="Unassembled WGS sequence"/>
</dbReference>
<dbReference type="InterPro" id="IPR015797">
    <property type="entry name" value="NUDIX_hydrolase-like_dom_sf"/>
</dbReference>
<evidence type="ECO:0000259" key="7">
    <source>
        <dbReference type="PROSITE" id="PS51462"/>
    </source>
</evidence>
<dbReference type="PROSITE" id="PS51462">
    <property type="entry name" value="NUDIX"/>
    <property type="match status" value="1"/>
</dbReference>
<gene>
    <name evidence="8" type="ORF">HLB29_03290</name>
</gene>
<keyword evidence="3" id="KW-0479">Metal-binding</keyword>
<evidence type="ECO:0000313" key="9">
    <source>
        <dbReference type="Proteomes" id="UP000713904"/>
    </source>
</evidence>
<dbReference type="InterPro" id="IPR045121">
    <property type="entry name" value="CoAse"/>
</dbReference>
<name>A0ABR6TJW3_9FIRM</name>
<dbReference type="PANTHER" id="PTHR12992">
    <property type="entry name" value="NUDIX HYDROLASE"/>
    <property type="match status" value="1"/>
</dbReference>
<dbReference type="PANTHER" id="PTHR12992:SF11">
    <property type="entry name" value="MITOCHONDRIAL COENZYME A DIPHOSPHATASE NUDT8"/>
    <property type="match status" value="1"/>
</dbReference>
<keyword evidence="9" id="KW-1185">Reference proteome</keyword>
<evidence type="ECO:0000256" key="2">
    <source>
        <dbReference type="ARBA" id="ARBA00001946"/>
    </source>
</evidence>
<comment type="cofactor">
    <cofactor evidence="2">
        <name>Mg(2+)</name>
        <dbReference type="ChEBI" id="CHEBI:18420"/>
    </cofactor>
</comment>
<organism evidence="8 9">
    <name type="scientific">Peptostreptococcus canis</name>
    <dbReference type="NCBI Taxonomy" id="1159213"/>
    <lineage>
        <taxon>Bacteria</taxon>
        <taxon>Bacillati</taxon>
        <taxon>Bacillota</taxon>
        <taxon>Clostridia</taxon>
        <taxon>Peptostreptococcales</taxon>
        <taxon>Peptostreptococcaceae</taxon>
        <taxon>Peptostreptococcus</taxon>
    </lineage>
</organism>
<evidence type="ECO:0000256" key="6">
    <source>
        <dbReference type="ARBA" id="ARBA00023211"/>
    </source>
</evidence>
<keyword evidence="4" id="KW-0378">Hydrolase</keyword>
<proteinExistence type="predicted"/>
<dbReference type="InterPro" id="IPR000086">
    <property type="entry name" value="NUDIX_hydrolase_dom"/>
</dbReference>
<dbReference type="RefSeq" id="WP_185623731.1">
    <property type="nucleotide sequence ID" value="NZ_JABGBW010000002.1"/>
</dbReference>
<evidence type="ECO:0000313" key="8">
    <source>
        <dbReference type="EMBL" id="MBC2575702.1"/>
    </source>
</evidence>
<evidence type="ECO:0000256" key="4">
    <source>
        <dbReference type="ARBA" id="ARBA00022801"/>
    </source>
</evidence>
<dbReference type="Pfam" id="PF00293">
    <property type="entry name" value="NUDIX"/>
    <property type="match status" value="1"/>
</dbReference>
<dbReference type="SUPFAM" id="SSF55811">
    <property type="entry name" value="Nudix"/>
    <property type="match status" value="1"/>
</dbReference>
<dbReference type="Gene3D" id="3.90.79.10">
    <property type="entry name" value="Nucleoside Triphosphate Pyrophosphohydrolase"/>
    <property type="match status" value="1"/>
</dbReference>
<sequence length="203" mass="23384">MIDYRKIFKEYDKGVIGPDKAFISSVVLPVVEIEGRDSIIFQLRSKNLKHQPGEVSLPGGRVDNGETPREAAIREFCEELESNSSNLDIITELDSYITPTKGIIHCYLGICKNVDLDIKNDEVEELFTVPIDFFKKNEPDIYYNTIKITPSSDFPFDEMNISREYFWGSLKNQVIFYKYGKYIIWGITAQIVRNFVNKLSSMV</sequence>
<feature type="domain" description="Nudix hydrolase" evidence="7">
    <location>
        <begin position="20"/>
        <end position="154"/>
    </location>
</feature>
<dbReference type="EMBL" id="JABGBW010000002">
    <property type="protein sequence ID" value="MBC2575702.1"/>
    <property type="molecule type" value="Genomic_DNA"/>
</dbReference>
<evidence type="ECO:0000256" key="3">
    <source>
        <dbReference type="ARBA" id="ARBA00022723"/>
    </source>
</evidence>
<protein>
    <submittedName>
        <fullName evidence="8">CoA pyrophosphatase</fullName>
    </submittedName>
</protein>
<keyword evidence="5" id="KW-0460">Magnesium</keyword>